<keyword evidence="3" id="KW-1185">Reference proteome</keyword>
<reference evidence="2" key="4">
    <citation type="submission" date="2019-03" db="UniProtKB">
        <authorList>
            <consortium name="EnsemblPlants"/>
        </authorList>
    </citation>
    <scope>IDENTIFICATION</scope>
</reference>
<organism evidence="2 3">
    <name type="scientific">Aegilops tauschii subsp. strangulata</name>
    <name type="common">Goatgrass</name>
    <dbReference type="NCBI Taxonomy" id="200361"/>
    <lineage>
        <taxon>Eukaryota</taxon>
        <taxon>Viridiplantae</taxon>
        <taxon>Streptophyta</taxon>
        <taxon>Embryophyta</taxon>
        <taxon>Tracheophyta</taxon>
        <taxon>Spermatophyta</taxon>
        <taxon>Magnoliopsida</taxon>
        <taxon>Liliopsida</taxon>
        <taxon>Poales</taxon>
        <taxon>Poaceae</taxon>
        <taxon>BOP clade</taxon>
        <taxon>Pooideae</taxon>
        <taxon>Triticodae</taxon>
        <taxon>Triticeae</taxon>
        <taxon>Triticinae</taxon>
        <taxon>Aegilops</taxon>
    </lineage>
</organism>
<dbReference type="Gramene" id="AET3Gv20596300.2">
    <property type="protein sequence ID" value="AET3Gv20596300.2"/>
    <property type="gene ID" value="AET3Gv20596300"/>
</dbReference>
<reference evidence="2" key="5">
    <citation type="journal article" date="2021" name="G3 (Bethesda)">
        <title>Aegilops tauschii genome assembly Aet v5.0 features greater sequence contiguity and improved annotation.</title>
        <authorList>
            <person name="Wang L."/>
            <person name="Zhu T."/>
            <person name="Rodriguez J.C."/>
            <person name="Deal K.R."/>
            <person name="Dubcovsky J."/>
            <person name="McGuire P.E."/>
            <person name="Lux T."/>
            <person name="Spannagl M."/>
            <person name="Mayer K.F.X."/>
            <person name="Baldrich P."/>
            <person name="Meyers B.C."/>
            <person name="Huo N."/>
            <person name="Gu Y.Q."/>
            <person name="Zhou H."/>
            <person name="Devos K.M."/>
            <person name="Bennetzen J.L."/>
            <person name="Unver T."/>
            <person name="Budak H."/>
            <person name="Gulick P.J."/>
            <person name="Galiba G."/>
            <person name="Kalapos B."/>
            <person name="Nelson D.R."/>
            <person name="Li P."/>
            <person name="You F.M."/>
            <person name="Luo M.C."/>
            <person name="Dvorak J."/>
        </authorList>
    </citation>
    <scope>NUCLEOTIDE SEQUENCE [LARGE SCALE GENOMIC DNA]</scope>
    <source>
        <strain evidence="2">cv. AL8/78</strain>
    </source>
</reference>
<evidence type="ECO:0000256" key="1">
    <source>
        <dbReference type="SAM" id="MobiDB-lite"/>
    </source>
</evidence>
<feature type="compositionally biased region" description="Basic residues" evidence="1">
    <location>
        <begin position="42"/>
        <end position="78"/>
    </location>
</feature>
<protein>
    <submittedName>
        <fullName evidence="2">Uncharacterized protein</fullName>
    </submittedName>
</protein>
<reference evidence="2" key="3">
    <citation type="journal article" date="2017" name="Nature">
        <title>Genome sequence of the progenitor of the wheat D genome Aegilops tauschii.</title>
        <authorList>
            <person name="Luo M.C."/>
            <person name="Gu Y.Q."/>
            <person name="Puiu D."/>
            <person name="Wang H."/>
            <person name="Twardziok S.O."/>
            <person name="Deal K.R."/>
            <person name="Huo N."/>
            <person name="Zhu T."/>
            <person name="Wang L."/>
            <person name="Wang Y."/>
            <person name="McGuire P.E."/>
            <person name="Liu S."/>
            <person name="Long H."/>
            <person name="Ramasamy R.K."/>
            <person name="Rodriguez J.C."/>
            <person name="Van S.L."/>
            <person name="Yuan L."/>
            <person name="Wang Z."/>
            <person name="Xia Z."/>
            <person name="Xiao L."/>
            <person name="Anderson O.D."/>
            <person name="Ouyang S."/>
            <person name="Liang Y."/>
            <person name="Zimin A.V."/>
            <person name="Pertea G."/>
            <person name="Qi P."/>
            <person name="Bennetzen J.L."/>
            <person name="Dai X."/>
            <person name="Dawson M.W."/>
            <person name="Muller H.G."/>
            <person name="Kugler K."/>
            <person name="Rivarola-Duarte L."/>
            <person name="Spannagl M."/>
            <person name="Mayer K.F.X."/>
            <person name="Lu F.H."/>
            <person name="Bevan M.W."/>
            <person name="Leroy P."/>
            <person name="Li P."/>
            <person name="You F.M."/>
            <person name="Sun Q."/>
            <person name="Liu Z."/>
            <person name="Lyons E."/>
            <person name="Wicker T."/>
            <person name="Salzberg S.L."/>
            <person name="Devos K.M."/>
            <person name="Dvorak J."/>
        </authorList>
    </citation>
    <scope>NUCLEOTIDE SEQUENCE [LARGE SCALE GENOMIC DNA]</scope>
    <source>
        <strain evidence="2">cv. AL8/78</strain>
    </source>
</reference>
<accession>A0A453F792</accession>
<dbReference type="AlphaFoldDB" id="A0A453F792"/>
<name>A0A453F792_AEGTS</name>
<reference evidence="3" key="2">
    <citation type="journal article" date="2017" name="Nat. Plants">
        <title>The Aegilops tauschii genome reveals multiple impacts of transposons.</title>
        <authorList>
            <person name="Zhao G."/>
            <person name="Zou C."/>
            <person name="Li K."/>
            <person name="Wang K."/>
            <person name="Li T."/>
            <person name="Gao L."/>
            <person name="Zhang X."/>
            <person name="Wang H."/>
            <person name="Yang Z."/>
            <person name="Liu X."/>
            <person name="Jiang W."/>
            <person name="Mao L."/>
            <person name="Kong X."/>
            <person name="Jiao Y."/>
            <person name="Jia J."/>
        </authorList>
    </citation>
    <scope>NUCLEOTIDE SEQUENCE [LARGE SCALE GENOMIC DNA]</scope>
    <source>
        <strain evidence="3">cv. AL8/78</strain>
    </source>
</reference>
<feature type="region of interest" description="Disordered" evidence="1">
    <location>
        <begin position="1"/>
        <end position="122"/>
    </location>
</feature>
<evidence type="ECO:0000313" key="2">
    <source>
        <dbReference type="EnsemblPlants" id="AET3Gv20596300.2"/>
    </source>
</evidence>
<proteinExistence type="predicted"/>
<evidence type="ECO:0000313" key="3">
    <source>
        <dbReference type="Proteomes" id="UP000015105"/>
    </source>
</evidence>
<dbReference type="EnsemblPlants" id="AET3Gv20596300.2">
    <property type="protein sequence ID" value="AET3Gv20596300.2"/>
    <property type="gene ID" value="AET3Gv20596300"/>
</dbReference>
<dbReference type="Proteomes" id="UP000015105">
    <property type="component" value="Chromosome 3D"/>
</dbReference>
<sequence length="144" mass="16362">TIADTNHTPAQDREKREGPEHPRSRAQCTKPSPTAAPGPGPARRRRRRRPSPSRRRPRRRRRPGRTRRGLRGRCRRARSWWWGGSGAPGGVRRGEAPRRPRSPHGRPHLRRARAHPQEGRRPLALIGPFLPFLSFLSSEDGAAV</sequence>
<feature type="compositionally biased region" description="Basic and acidic residues" evidence="1">
    <location>
        <begin position="10"/>
        <end position="23"/>
    </location>
</feature>
<reference evidence="3" key="1">
    <citation type="journal article" date="2014" name="Science">
        <title>Ancient hybridizations among the ancestral genomes of bread wheat.</title>
        <authorList>
            <consortium name="International Wheat Genome Sequencing Consortium,"/>
            <person name="Marcussen T."/>
            <person name="Sandve S.R."/>
            <person name="Heier L."/>
            <person name="Spannagl M."/>
            <person name="Pfeifer M."/>
            <person name="Jakobsen K.S."/>
            <person name="Wulff B.B."/>
            <person name="Steuernagel B."/>
            <person name="Mayer K.F."/>
            <person name="Olsen O.A."/>
        </authorList>
    </citation>
    <scope>NUCLEOTIDE SEQUENCE [LARGE SCALE GENOMIC DNA]</scope>
    <source>
        <strain evidence="3">cv. AL8/78</strain>
    </source>
</reference>
<feature type="compositionally biased region" description="Basic residues" evidence="1">
    <location>
        <begin position="99"/>
        <end position="114"/>
    </location>
</feature>